<gene>
    <name evidence="1" type="ORF">SAMN04487988_10969</name>
</gene>
<protein>
    <submittedName>
        <fullName evidence="1">Uncharacterized protein</fullName>
    </submittedName>
</protein>
<name>A0A1I2VBR8_9BACT</name>
<dbReference type="EMBL" id="FOPC01000009">
    <property type="protein sequence ID" value="SFG85627.1"/>
    <property type="molecule type" value="Genomic_DNA"/>
</dbReference>
<organism evidence="1 2">
    <name type="scientific">Algoriphagus hitonicola</name>
    <dbReference type="NCBI Taxonomy" id="435880"/>
    <lineage>
        <taxon>Bacteria</taxon>
        <taxon>Pseudomonadati</taxon>
        <taxon>Bacteroidota</taxon>
        <taxon>Cytophagia</taxon>
        <taxon>Cytophagales</taxon>
        <taxon>Cyclobacteriaceae</taxon>
        <taxon>Algoriphagus</taxon>
    </lineage>
</organism>
<dbReference type="AlphaFoldDB" id="A0A1I2VBR8"/>
<reference evidence="2" key="1">
    <citation type="submission" date="2016-10" db="EMBL/GenBank/DDBJ databases">
        <authorList>
            <person name="Varghese N."/>
            <person name="Submissions S."/>
        </authorList>
    </citation>
    <scope>NUCLEOTIDE SEQUENCE [LARGE SCALE GENOMIC DNA]</scope>
    <source>
        <strain evidence="2">DSM 19315</strain>
    </source>
</reference>
<sequence length="48" mass="5650">MSNAENFLNGVNGFEIKRKGAVVRIFREFILIKLYCFKANCLTFYQQN</sequence>
<evidence type="ECO:0000313" key="2">
    <source>
        <dbReference type="Proteomes" id="UP000199642"/>
    </source>
</evidence>
<keyword evidence="2" id="KW-1185">Reference proteome</keyword>
<proteinExistence type="predicted"/>
<evidence type="ECO:0000313" key="1">
    <source>
        <dbReference type="EMBL" id="SFG85627.1"/>
    </source>
</evidence>
<dbReference type="Proteomes" id="UP000199642">
    <property type="component" value="Unassembled WGS sequence"/>
</dbReference>
<accession>A0A1I2VBR8</accession>
<dbReference type="STRING" id="435880.SAMN04487988_10969"/>